<feature type="transmembrane region" description="Helical" evidence="6">
    <location>
        <begin position="238"/>
        <end position="259"/>
    </location>
</feature>
<feature type="transmembrane region" description="Helical" evidence="6">
    <location>
        <begin position="7"/>
        <end position="25"/>
    </location>
</feature>
<feature type="transmembrane region" description="Helical" evidence="6">
    <location>
        <begin position="174"/>
        <end position="192"/>
    </location>
</feature>
<evidence type="ECO:0000256" key="1">
    <source>
        <dbReference type="ARBA" id="ARBA00004141"/>
    </source>
</evidence>
<accession>A0AA41YSK4</accession>
<feature type="transmembrane region" description="Helical" evidence="6">
    <location>
        <begin position="37"/>
        <end position="56"/>
    </location>
</feature>
<dbReference type="PANTHER" id="PTHR22911:SF6">
    <property type="entry name" value="SOLUTE CARRIER FAMILY 35 MEMBER G1"/>
    <property type="match status" value="1"/>
</dbReference>
<sequence>MHDLRKVIAWMSGALVSFSALAVAVRELAGSLSVFEILALRNLGGIVILAVYALAARQRIGAPRPLRIHLLRNVFHFGGQACWAFGVTILPLATVFALEFTTPAWTLVLAVLFLRERLSTARIGAVVLGFIGVLVILRPGAGSFRPEALVVLLAAMLFAVQLTTTKFLTGRNSVLTIMFWMNVMQLPMYLLADLAAGNSLWIVPRLHAQALPAIAALCVSGLLAHVCVTSAFRHGDAVAVVPIDFLRIPLIAMVGVAFYGEAFDPLVLLGAAISAGGIIWSLRDRPAPRAASAVR</sequence>
<dbReference type="RefSeq" id="WP_264716503.1">
    <property type="nucleotide sequence ID" value="NZ_JAPDNT010000040.1"/>
</dbReference>
<evidence type="ECO:0000259" key="7">
    <source>
        <dbReference type="Pfam" id="PF00892"/>
    </source>
</evidence>
<name>A0AA41YSK4_9PROT</name>
<comment type="subcellular location">
    <subcellularLocation>
        <location evidence="1">Membrane</location>
        <topology evidence="1">Multi-pass membrane protein</topology>
    </subcellularLocation>
</comment>
<organism evidence="8 9">
    <name type="scientific">Limobrevibacterium gyesilva</name>
    <dbReference type="NCBI Taxonomy" id="2991712"/>
    <lineage>
        <taxon>Bacteria</taxon>
        <taxon>Pseudomonadati</taxon>
        <taxon>Pseudomonadota</taxon>
        <taxon>Alphaproteobacteria</taxon>
        <taxon>Acetobacterales</taxon>
        <taxon>Acetobacteraceae</taxon>
        <taxon>Limobrevibacterium</taxon>
    </lineage>
</organism>
<reference evidence="8" key="2">
    <citation type="submission" date="2022-10" db="EMBL/GenBank/DDBJ databases">
        <authorList>
            <person name="Trinh H.N."/>
        </authorList>
    </citation>
    <scope>NUCLEOTIDE SEQUENCE</scope>
    <source>
        <strain evidence="8">RN2-1</strain>
    </source>
</reference>
<feature type="transmembrane region" description="Helical" evidence="6">
    <location>
        <begin position="213"/>
        <end position="232"/>
    </location>
</feature>
<evidence type="ECO:0000256" key="2">
    <source>
        <dbReference type="ARBA" id="ARBA00009853"/>
    </source>
</evidence>
<feature type="transmembrane region" description="Helical" evidence="6">
    <location>
        <begin position="266"/>
        <end position="282"/>
    </location>
</feature>
<dbReference type="GO" id="GO:0016020">
    <property type="term" value="C:membrane"/>
    <property type="evidence" value="ECO:0007669"/>
    <property type="project" value="UniProtKB-SubCell"/>
</dbReference>
<keyword evidence="9" id="KW-1185">Reference proteome</keyword>
<dbReference type="InterPro" id="IPR037185">
    <property type="entry name" value="EmrE-like"/>
</dbReference>
<evidence type="ECO:0000313" key="9">
    <source>
        <dbReference type="Proteomes" id="UP001165679"/>
    </source>
</evidence>
<dbReference type="EMBL" id="JAPDNT010000040">
    <property type="protein sequence ID" value="MCW3477553.1"/>
    <property type="molecule type" value="Genomic_DNA"/>
</dbReference>
<dbReference type="PANTHER" id="PTHR22911">
    <property type="entry name" value="ACYL-MALONYL CONDENSING ENZYME-RELATED"/>
    <property type="match status" value="1"/>
</dbReference>
<proteinExistence type="inferred from homology"/>
<feature type="transmembrane region" description="Helical" evidence="6">
    <location>
        <begin position="149"/>
        <end position="168"/>
    </location>
</feature>
<dbReference type="InterPro" id="IPR000620">
    <property type="entry name" value="EamA_dom"/>
</dbReference>
<comment type="caution">
    <text evidence="8">The sequence shown here is derived from an EMBL/GenBank/DDBJ whole genome shotgun (WGS) entry which is preliminary data.</text>
</comment>
<gene>
    <name evidence="8" type="ORF">OL599_23610</name>
</gene>
<evidence type="ECO:0000256" key="4">
    <source>
        <dbReference type="ARBA" id="ARBA00022989"/>
    </source>
</evidence>
<dbReference type="AlphaFoldDB" id="A0AA41YSK4"/>
<reference evidence="8" key="1">
    <citation type="submission" date="2022-09" db="EMBL/GenBank/DDBJ databases">
        <title>Rhodovastum sp. nov. RN2-1 isolated from soil in Seongnam, South Korea.</title>
        <authorList>
            <person name="Le N.T."/>
        </authorList>
    </citation>
    <scope>NUCLEOTIDE SEQUENCE</scope>
    <source>
        <strain evidence="8">RN2-1</strain>
    </source>
</reference>
<feature type="transmembrane region" description="Helical" evidence="6">
    <location>
        <begin position="77"/>
        <end position="98"/>
    </location>
</feature>
<evidence type="ECO:0000313" key="8">
    <source>
        <dbReference type="EMBL" id="MCW3477553.1"/>
    </source>
</evidence>
<evidence type="ECO:0000256" key="6">
    <source>
        <dbReference type="SAM" id="Phobius"/>
    </source>
</evidence>
<dbReference type="Pfam" id="PF00892">
    <property type="entry name" value="EamA"/>
    <property type="match status" value="2"/>
</dbReference>
<feature type="transmembrane region" description="Helical" evidence="6">
    <location>
        <begin position="118"/>
        <end position="137"/>
    </location>
</feature>
<evidence type="ECO:0000256" key="5">
    <source>
        <dbReference type="ARBA" id="ARBA00023136"/>
    </source>
</evidence>
<dbReference type="Proteomes" id="UP001165679">
    <property type="component" value="Unassembled WGS sequence"/>
</dbReference>
<comment type="similarity">
    <text evidence="2">Belongs to the drug/metabolite transporter (DMT) superfamily. 10 TMS drug/metabolite exporter (DME) (TC 2.A.7.3) family.</text>
</comment>
<evidence type="ECO:0000256" key="3">
    <source>
        <dbReference type="ARBA" id="ARBA00022692"/>
    </source>
</evidence>
<feature type="domain" description="EamA" evidence="7">
    <location>
        <begin position="148"/>
        <end position="281"/>
    </location>
</feature>
<protein>
    <submittedName>
        <fullName evidence="8">DMT family transporter</fullName>
    </submittedName>
</protein>
<keyword evidence="4 6" id="KW-1133">Transmembrane helix</keyword>
<feature type="domain" description="EamA" evidence="7">
    <location>
        <begin position="7"/>
        <end position="137"/>
    </location>
</feature>
<keyword evidence="3 6" id="KW-0812">Transmembrane</keyword>
<keyword evidence="5 6" id="KW-0472">Membrane</keyword>
<dbReference type="SUPFAM" id="SSF103481">
    <property type="entry name" value="Multidrug resistance efflux transporter EmrE"/>
    <property type="match status" value="2"/>
</dbReference>